<dbReference type="Proteomes" id="UP001556617">
    <property type="component" value="Unassembled WGS sequence"/>
</dbReference>
<organism evidence="3 4">
    <name type="scientific">Leuconostoc aquikimchii</name>
    <dbReference type="NCBI Taxonomy" id="3236804"/>
    <lineage>
        <taxon>Bacteria</taxon>
        <taxon>Bacillati</taxon>
        <taxon>Bacillota</taxon>
        <taxon>Bacilli</taxon>
        <taxon>Lactobacillales</taxon>
        <taxon>Lactobacillaceae</taxon>
        <taxon>Leuconostoc</taxon>
    </lineage>
</organism>
<proteinExistence type="predicted"/>
<feature type="transmembrane region" description="Helical" evidence="1">
    <location>
        <begin position="90"/>
        <end position="111"/>
    </location>
</feature>
<dbReference type="PANTHER" id="PTHR30336:SF4">
    <property type="entry name" value="ENVELOPE BIOGENESIS FACTOR ELYC"/>
    <property type="match status" value="1"/>
</dbReference>
<dbReference type="InterPro" id="IPR014729">
    <property type="entry name" value="Rossmann-like_a/b/a_fold"/>
</dbReference>
<evidence type="ECO:0000256" key="1">
    <source>
        <dbReference type="SAM" id="Phobius"/>
    </source>
</evidence>
<gene>
    <name evidence="3" type="ORF">AB3K24_01240</name>
</gene>
<keyword evidence="1" id="KW-1133">Transmembrane helix</keyword>
<dbReference type="InterPro" id="IPR051599">
    <property type="entry name" value="Cell_Envelope_Assoc"/>
</dbReference>
<keyword evidence="1" id="KW-0812">Transmembrane</keyword>
<dbReference type="Gene3D" id="3.40.50.620">
    <property type="entry name" value="HUPs"/>
    <property type="match status" value="1"/>
</dbReference>
<dbReference type="CDD" id="cd06259">
    <property type="entry name" value="YdcF-like"/>
    <property type="match status" value="1"/>
</dbReference>
<dbReference type="Pfam" id="PF02698">
    <property type="entry name" value="DUF218"/>
    <property type="match status" value="1"/>
</dbReference>
<evidence type="ECO:0000259" key="2">
    <source>
        <dbReference type="Pfam" id="PF02698"/>
    </source>
</evidence>
<evidence type="ECO:0000313" key="3">
    <source>
        <dbReference type="EMBL" id="MEX0379989.1"/>
    </source>
</evidence>
<keyword evidence="4" id="KW-1185">Reference proteome</keyword>
<name>A0ABV3S0L8_9LACO</name>
<reference evidence="3 4" key="1">
    <citation type="submission" date="2024-07" db="EMBL/GenBank/DDBJ databases">
        <authorList>
            <person name="Yun M."/>
        </authorList>
    </citation>
    <scope>NUCLEOTIDE SEQUENCE [LARGE SCALE GENOMIC DNA]</scope>
    <source>
        <strain evidence="3 4">MS01</strain>
    </source>
</reference>
<protein>
    <submittedName>
        <fullName evidence="3">YdcF family protein</fullName>
    </submittedName>
</protein>
<sequence>METFVFLTTIALVVALYHQFQKNPATMQIGTFGVFIVLGAIISMAYLFNITAQIVKISMQIGYGMAVFFGVVLMLSMVRHSWKKSHRLGLPLLVSGYLVSLLLFSQWSLWWQSAPWLMLYFVWQFSRFIVSSVLYGYVIKAPTHGPLVVLGGGLADGYSVGNIVDKRIQAAVTDANKMVAYPVIVFSGGQGNDQLRSEAEAMRDWAVSHYSVPREKTQLEDQSRNTYQNLKYTSQLLSAQPFTFYTSGYHVFRGVLLAREQNIVARGRGGFVPLTYRVPAFFREFAGVMSMHLKRQVMWAAAWSLIAFVVNMFITY</sequence>
<feature type="transmembrane region" description="Helical" evidence="1">
    <location>
        <begin position="117"/>
        <end position="138"/>
    </location>
</feature>
<dbReference type="PANTHER" id="PTHR30336">
    <property type="entry name" value="INNER MEMBRANE PROTEIN, PROBABLE PERMEASE"/>
    <property type="match status" value="1"/>
</dbReference>
<keyword evidence="1" id="KW-0472">Membrane</keyword>
<comment type="caution">
    <text evidence="3">The sequence shown here is derived from an EMBL/GenBank/DDBJ whole genome shotgun (WGS) entry which is preliminary data.</text>
</comment>
<evidence type="ECO:0000313" key="4">
    <source>
        <dbReference type="Proteomes" id="UP001556617"/>
    </source>
</evidence>
<dbReference type="EMBL" id="JBFPER010000001">
    <property type="protein sequence ID" value="MEX0379989.1"/>
    <property type="molecule type" value="Genomic_DNA"/>
</dbReference>
<feature type="transmembrane region" description="Helical" evidence="1">
    <location>
        <begin position="297"/>
        <end position="314"/>
    </location>
</feature>
<feature type="domain" description="DUF218" evidence="2">
    <location>
        <begin position="148"/>
        <end position="273"/>
    </location>
</feature>
<dbReference type="InterPro" id="IPR003848">
    <property type="entry name" value="DUF218"/>
</dbReference>
<feature type="transmembrane region" description="Helical" evidence="1">
    <location>
        <begin position="29"/>
        <end position="48"/>
    </location>
</feature>
<accession>A0ABV3S0L8</accession>
<feature type="transmembrane region" description="Helical" evidence="1">
    <location>
        <begin position="60"/>
        <end position="78"/>
    </location>
</feature>